<feature type="region of interest" description="Disordered" evidence="1">
    <location>
        <begin position="341"/>
        <end position="360"/>
    </location>
</feature>
<dbReference type="GO" id="GO:0005737">
    <property type="term" value="C:cytoplasm"/>
    <property type="evidence" value="ECO:0007669"/>
    <property type="project" value="TreeGrafter"/>
</dbReference>
<evidence type="ECO:0000256" key="1">
    <source>
        <dbReference type="SAM" id="MobiDB-lite"/>
    </source>
</evidence>
<dbReference type="GO" id="GO:0046657">
    <property type="term" value="P:folic acid catabolic process"/>
    <property type="evidence" value="ECO:0007669"/>
    <property type="project" value="TreeGrafter"/>
</dbReference>
<dbReference type="Gene3D" id="3.40.630.10">
    <property type="entry name" value="Zn peptidases"/>
    <property type="match status" value="1"/>
</dbReference>
<reference evidence="2 3" key="1">
    <citation type="submission" date="2019-03" db="EMBL/GenBank/DDBJ databases">
        <title>Genomic Encyclopedia of Type Strains, Phase IV (KMG-IV): sequencing the most valuable type-strain genomes for metagenomic binning, comparative biology and taxonomic classification.</title>
        <authorList>
            <person name="Goeker M."/>
        </authorList>
    </citation>
    <scope>NUCLEOTIDE SEQUENCE [LARGE SCALE GENOMIC DNA]</scope>
    <source>
        <strain evidence="2 3">DSM 25964</strain>
    </source>
</reference>
<dbReference type="GO" id="GO:0071713">
    <property type="term" value="F:para-aminobenzoyl-glutamate hydrolase activity"/>
    <property type="evidence" value="ECO:0007669"/>
    <property type="project" value="TreeGrafter"/>
</dbReference>
<protein>
    <submittedName>
        <fullName evidence="2">Aminobenzoyl-glutamate utilization protein B</fullName>
    </submittedName>
</protein>
<accession>A0A4R8MG81</accession>
<dbReference type="InterPro" id="IPR002933">
    <property type="entry name" value="Peptidase_M20"/>
</dbReference>
<dbReference type="AlphaFoldDB" id="A0A4R8MG81"/>
<dbReference type="Pfam" id="PF01546">
    <property type="entry name" value="Peptidase_M20"/>
    <property type="match status" value="1"/>
</dbReference>
<dbReference type="GO" id="GO:0016805">
    <property type="term" value="F:dipeptidase activity"/>
    <property type="evidence" value="ECO:0007669"/>
    <property type="project" value="TreeGrafter"/>
</dbReference>
<proteinExistence type="predicted"/>
<dbReference type="SUPFAM" id="SSF53187">
    <property type="entry name" value="Zn-dependent exopeptidases"/>
    <property type="match status" value="1"/>
</dbReference>
<dbReference type="InterPro" id="IPR017439">
    <property type="entry name" value="Amidohydrolase"/>
</dbReference>
<comment type="caution">
    <text evidence="2">The sequence shown here is derived from an EMBL/GenBank/DDBJ whole genome shotgun (WGS) entry which is preliminary data.</text>
</comment>
<dbReference type="PANTHER" id="PTHR30575:SF0">
    <property type="entry name" value="XAA-ARG DIPEPTIDASE"/>
    <property type="match status" value="1"/>
</dbReference>
<dbReference type="InterPro" id="IPR036264">
    <property type="entry name" value="Bact_exopeptidase_dim_dom"/>
</dbReference>
<dbReference type="OrthoDB" id="9781032at2"/>
<name>A0A4R8MG81_9BACT</name>
<dbReference type="FunFam" id="3.30.70.360:FF:000004">
    <property type="entry name" value="Peptidase M20 domain-containing protein 2"/>
    <property type="match status" value="1"/>
</dbReference>
<dbReference type="Gene3D" id="3.30.70.360">
    <property type="match status" value="1"/>
</dbReference>
<sequence length="482" mass="52036">MRKEDLGRIIEEKRDCFIAVDRKVWEYAETAFVEFKSADALCEALEAEGFAVERPVAGLETAFCGSWGQGSPVIAFLGEYDALSGLSQRDGATVKDPLVPGGNGHGCGHNNLGAGALAAAVAFRDYLKASGKSGTVRYYGCPGEEGGSGKAFMARAGIFDDVDAALTWHPGSVNAVFPFSSLANFQVAYRFRGVSAHAAACPHLGRSALDAVELMNIGVNYLREHVIPEARMHYAITDSGGFSPNVVQPKAEVLYLLRAPRTPQVQEIYERVNDIARGAALMTGTELETVFIKACANVVQNSVLEEVLYRNFTELGVPAYSEEDREFARKIFEGIAPSERSQDLDQYSAPGGKAGKEAARRLRERPLADEVLPYGQSEFVLPGSTDVGDVSWNVPTGQVWVATWPNHTPGHSWQITSSGGVSLSHKGMLHAGKVLAAAAADLLDDPPLIERAKEELRLRLDGDSYRCAIPDNVHPKPLNSGR</sequence>
<dbReference type="EMBL" id="SORI01000003">
    <property type="protein sequence ID" value="TDY62895.1"/>
    <property type="molecule type" value="Genomic_DNA"/>
</dbReference>
<dbReference type="PANTHER" id="PTHR30575">
    <property type="entry name" value="PEPTIDASE M20"/>
    <property type="match status" value="1"/>
</dbReference>
<evidence type="ECO:0000313" key="2">
    <source>
        <dbReference type="EMBL" id="TDY62895.1"/>
    </source>
</evidence>
<keyword evidence="3" id="KW-1185">Reference proteome</keyword>
<dbReference type="SUPFAM" id="SSF55031">
    <property type="entry name" value="Bacterial exopeptidase dimerisation domain"/>
    <property type="match status" value="1"/>
</dbReference>
<dbReference type="InterPro" id="IPR017145">
    <property type="entry name" value="Aminobenzoyl-glu_utiliz_pB"/>
</dbReference>
<dbReference type="NCBIfam" id="TIGR01891">
    <property type="entry name" value="amidohydrolases"/>
    <property type="match status" value="1"/>
</dbReference>
<dbReference type="InterPro" id="IPR052030">
    <property type="entry name" value="Peptidase_M20/M20A_hydrolases"/>
</dbReference>
<dbReference type="PIRSF" id="PIRSF037227">
    <property type="entry name" value="Aminobenzoyl-glu_utiliz_pB"/>
    <property type="match status" value="1"/>
</dbReference>
<organism evidence="2 3">
    <name type="scientific">Aminivibrio pyruvatiphilus</name>
    <dbReference type="NCBI Taxonomy" id="1005740"/>
    <lineage>
        <taxon>Bacteria</taxon>
        <taxon>Thermotogati</taxon>
        <taxon>Synergistota</taxon>
        <taxon>Synergistia</taxon>
        <taxon>Synergistales</taxon>
        <taxon>Aminobacteriaceae</taxon>
        <taxon>Aminivibrio</taxon>
    </lineage>
</organism>
<evidence type="ECO:0000313" key="3">
    <source>
        <dbReference type="Proteomes" id="UP000295066"/>
    </source>
</evidence>
<dbReference type="Proteomes" id="UP000295066">
    <property type="component" value="Unassembled WGS sequence"/>
</dbReference>
<gene>
    <name evidence="2" type="ORF">C8D99_103115</name>
</gene>